<dbReference type="InterPro" id="IPR014020">
    <property type="entry name" value="Tensin_C2-dom"/>
</dbReference>
<dbReference type="GO" id="GO:0016314">
    <property type="term" value="F:phosphatidylinositol-3,4,5-trisphosphate 3-phosphatase activity"/>
    <property type="evidence" value="ECO:0007669"/>
    <property type="project" value="TreeGrafter"/>
</dbReference>
<dbReference type="SUPFAM" id="SSF52799">
    <property type="entry name" value="(Phosphotyrosine protein) phosphatases II"/>
    <property type="match status" value="1"/>
</dbReference>
<dbReference type="AlphaFoldDB" id="A0A9W8DVT0"/>
<dbReference type="GO" id="GO:0005829">
    <property type="term" value="C:cytosol"/>
    <property type="evidence" value="ECO:0007669"/>
    <property type="project" value="TreeGrafter"/>
</dbReference>
<sequence length="209" mass="23805">MISAYLLYCGGALSPDDAMEVFGQLRTRDGKGVTIPSQKRFVRYFAEVLKDRSLLVSQPVKLWSITLRFMDSIERIQSMTEAWRVYIFDRKENCEERIHKQKLNQLPLATSSGGYKELTIPCGCLELCGDIRVECRSTAYISSTSVFHFWFNTTFVSRPEIPGVELVAHGTSQRARFTVNKDDLDGAIRLGTIDASLMNQLQVQLEFDF</sequence>
<organism evidence="2 3">
    <name type="scientific">Tieghemiomyces parasiticus</name>
    <dbReference type="NCBI Taxonomy" id="78921"/>
    <lineage>
        <taxon>Eukaryota</taxon>
        <taxon>Fungi</taxon>
        <taxon>Fungi incertae sedis</taxon>
        <taxon>Zoopagomycota</taxon>
        <taxon>Kickxellomycotina</taxon>
        <taxon>Dimargaritomycetes</taxon>
        <taxon>Dimargaritales</taxon>
        <taxon>Dimargaritaceae</taxon>
        <taxon>Tieghemiomyces</taxon>
    </lineage>
</organism>
<dbReference type="InterPro" id="IPR035892">
    <property type="entry name" value="C2_domain_sf"/>
</dbReference>
<evidence type="ECO:0000313" key="2">
    <source>
        <dbReference type="EMBL" id="KAJ1928131.1"/>
    </source>
</evidence>
<evidence type="ECO:0000313" key="3">
    <source>
        <dbReference type="Proteomes" id="UP001150569"/>
    </source>
</evidence>
<comment type="caution">
    <text evidence="2">The sequence shown here is derived from an EMBL/GenBank/DDBJ whole genome shotgun (WGS) entry which is preliminary data.</text>
</comment>
<dbReference type="PROSITE" id="PS51182">
    <property type="entry name" value="C2_TENSIN"/>
    <property type="match status" value="1"/>
</dbReference>
<feature type="domain" description="C2 tensin-type" evidence="1">
    <location>
        <begin position="52"/>
        <end position="209"/>
    </location>
</feature>
<gene>
    <name evidence="2" type="ORF">IWQ60_002341</name>
</gene>
<dbReference type="Gene3D" id="2.60.40.1110">
    <property type="match status" value="1"/>
</dbReference>
<dbReference type="Gene3D" id="3.90.190.10">
    <property type="entry name" value="Protein tyrosine phosphatase superfamily"/>
    <property type="match status" value="1"/>
</dbReference>
<dbReference type="SUPFAM" id="SSF49562">
    <property type="entry name" value="C2 domain (Calcium/lipid-binding domain, CaLB)"/>
    <property type="match status" value="1"/>
</dbReference>
<dbReference type="InterPro" id="IPR051281">
    <property type="entry name" value="Dual-spec_lipid-protein_phosph"/>
</dbReference>
<proteinExistence type="predicted"/>
<dbReference type="Pfam" id="PF10409">
    <property type="entry name" value="PTEN_C2"/>
    <property type="match status" value="1"/>
</dbReference>
<dbReference type="InterPro" id="IPR029021">
    <property type="entry name" value="Prot-tyrosine_phosphatase-like"/>
</dbReference>
<dbReference type="SMART" id="SM01326">
    <property type="entry name" value="PTEN_C2"/>
    <property type="match status" value="1"/>
</dbReference>
<name>A0A9W8DVT0_9FUNG</name>
<accession>A0A9W8DVT0</accession>
<reference evidence="2" key="1">
    <citation type="submission" date="2022-07" db="EMBL/GenBank/DDBJ databases">
        <title>Phylogenomic reconstructions and comparative analyses of Kickxellomycotina fungi.</title>
        <authorList>
            <person name="Reynolds N.K."/>
            <person name="Stajich J.E."/>
            <person name="Barry K."/>
            <person name="Grigoriev I.V."/>
            <person name="Crous P."/>
            <person name="Smith M.E."/>
        </authorList>
    </citation>
    <scope>NUCLEOTIDE SEQUENCE</scope>
    <source>
        <strain evidence="2">RSA 861</strain>
    </source>
</reference>
<protein>
    <recommendedName>
        <fullName evidence="1">C2 tensin-type domain-containing protein</fullName>
    </recommendedName>
</protein>
<keyword evidence="3" id="KW-1185">Reference proteome</keyword>
<dbReference type="OrthoDB" id="5632at2759"/>
<dbReference type="EMBL" id="JANBPT010000087">
    <property type="protein sequence ID" value="KAJ1928131.1"/>
    <property type="molecule type" value="Genomic_DNA"/>
</dbReference>
<dbReference type="Proteomes" id="UP001150569">
    <property type="component" value="Unassembled WGS sequence"/>
</dbReference>
<evidence type="ECO:0000259" key="1">
    <source>
        <dbReference type="PROSITE" id="PS51182"/>
    </source>
</evidence>
<dbReference type="PANTHER" id="PTHR12305">
    <property type="entry name" value="PHOSPHATASE WITH HOMOLOGY TO TENSIN"/>
    <property type="match status" value="1"/>
</dbReference>